<reference evidence="1" key="2">
    <citation type="submission" date="2020-11" db="EMBL/GenBank/DDBJ databases">
        <authorList>
            <person name="McCartney M.A."/>
            <person name="Auch B."/>
            <person name="Kono T."/>
            <person name="Mallez S."/>
            <person name="Becker A."/>
            <person name="Gohl D.M."/>
            <person name="Silverstein K.A.T."/>
            <person name="Koren S."/>
            <person name="Bechman K.B."/>
            <person name="Herman A."/>
            <person name="Abrahante J.E."/>
            <person name="Garbe J."/>
        </authorList>
    </citation>
    <scope>NUCLEOTIDE SEQUENCE</scope>
    <source>
        <strain evidence="1">Duluth1</strain>
        <tissue evidence="1">Whole animal</tissue>
    </source>
</reference>
<proteinExistence type="predicted"/>
<dbReference type="AlphaFoldDB" id="A0A9D4KSZ5"/>
<dbReference type="Proteomes" id="UP000828390">
    <property type="component" value="Unassembled WGS sequence"/>
</dbReference>
<keyword evidence="2" id="KW-1185">Reference proteome</keyword>
<gene>
    <name evidence="1" type="ORF">DPMN_087794</name>
</gene>
<name>A0A9D4KSZ5_DREPO</name>
<comment type="caution">
    <text evidence="1">The sequence shown here is derived from an EMBL/GenBank/DDBJ whole genome shotgun (WGS) entry which is preliminary data.</text>
</comment>
<evidence type="ECO:0000313" key="2">
    <source>
        <dbReference type="Proteomes" id="UP000828390"/>
    </source>
</evidence>
<organism evidence="1 2">
    <name type="scientific">Dreissena polymorpha</name>
    <name type="common">Zebra mussel</name>
    <name type="synonym">Mytilus polymorpha</name>
    <dbReference type="NCBI Taxonomy" id="45954"/>
    <lineage>
        <taxon>Eukaryota</taxon>
        <taxon>Metazoa</taxon>
        <taxon>Spiralia</taxon>
        <taxon>Lophotrochozoa</taxon>
        <taxon>Mollusca</taxon>
        <taxon>Bivalvia</taxon>
        <taxon>Autobranchia</taxon>
        <taxon>Heteroconchia</taxon>
        <taxon>Euheterodonta</taxon>
        <taxon>Imparidentia</taxon>
        <taxon>Neoheterodontei</taxon>
        <taxon>Myida</taxon>
        <taxon>Dreissenoidea</taxon>
        <taxon>Dreissenidae</taxon>
        <taxon>Dreissena</taxon>
    </lineage>
</organism>
<reference evidence="1" key="1">
    <citation type="journal article" date="2019" name="bioRxiv">
        <title>The Genome of the Zebra Mussel, Dreissena polymorpha: A Resource for Invasive Species Research.</title>
        <authorList>
            <person name="McCartney M.A."/>
            <person name="Auch B."/>
            <person name="Kono T."/>
            <person name="Mallez S."/>
            <person name="Zhang Y."/>
            <person name="Obille A."/>
            <person name="Becker A."/>
            <person name="Abrahante J.E."/>
            <person name="Garbe J."/>
            <person name="Badalamenti J.P."/>
            <person name="Herman A."/>
            <person name="Mangelson H."/>
            <person name="Liachko I."/>
            <person name="Sullivan S."/>
            <person name="Sone E.D."/>
            <person name="Koren S."/>
            <person name="Silverstein K.A.T."/>
            <person name="Beckman K.B."/>
            <person name="Gohl D.M."/>
        </authorList>
    </citation>
    <scope>NUCLEOTIDE SEQUENCE</scope>
    <source>
        <strain evidence="1">Duluth1</strain>
        <tissue evidence="1">Whole animal</tissue>
    </source>
</reference>
<evidence type="ECO:0000313" key="1">
    <source>
        <dbReference type="EMBL" id="KAH3845513.1"/>
    </source>
</evidence>
<protein>
    <submittedName>
        <fullName evidence="1">Uncharacterized protein</fullName>
    </submittedName>
</protein>
<accession>A0A9D4KSZ5</accession>
<dbReference type="EMBL" id="JAIWYP010000003">
    <property type="protein sequence ID" value="KAH3845513.1"/>
    <property type="molecule type" value="Genomic_DNA"/>
</dbReference>
<sequence length="233" mass="26568">MHGHSQASTAFKFLASKLPNVITPEEEGQLNMELNAFSVDRQVKDLSEAYDEQKKVDTDFWAKVFCLKTFSEQRYPTLSKLAQSLLSIFSGPLVEGTLNIMGEIIEEDRAKMCIENYEAVAIVKTAMKRSNVNASTLKVTNAMKMNCIKAYSNYQKFLKQTKVEIEDKKKIILSESIGKLKLENAKRLAKLTRLKNRIVNKVARQKETRKRAAEESISKLPSTSNKWKRIKTI</sequence>